<reference evidence="1 2" key="1">
    <citation type="submission" date="2024-09" db="EMBL/GenBank/DDBJ databases">
        <title>Chromosome-scale assembly of Riccia fluitans.</title>
        <authorList>
            <person name="Paukszto L."/>
            <person name="Sawicki J."/>
            <person name="Karawczyk K."/>
            <person name="Piernik-Szablinska J."/>
            <person name="Szczecinska M."/>
            <person name="Mazdziarz M."/>
        </authorList>
    </citation>
    <scope>NUCLEOTIDE SEQUENCE [LARGE SCALE GENOMIC DNA]</scope>
    <source>
        <strain evidence="1">Rf_01</strain>
        <tissue evidence="1">Aerial parts of the thallus</tissue>
    </source>
</reference>
<organism evidence="1 2">
    <name type="scientific">Riccia fluitans</name>
    <dbReference type="NCBI Taxonomy" id="41844"/>
    <lineage>
        <taxon>Eukaryota</taxon>
        <taxon>Viridiplantae</taxon>
        <taxon>Streptophyta</taxon>
        <taxon>Embryophyta</taxon>
        <taxon>Marchantiophyta</taxon>
        <taxon>Marchantiopsida</taxon>
        <taxon>Marchantiidae</taxon>
        <taxon>Marchantiales</taxon>
        <taxon>Ricciaceae</taxon>
        <taxon>Riccia</taxon>
    </lineage>
</organism>
<evidence type="ECO:0000313" key="2">
    <source>
        <dbReference type="Proteomes" id="UP001605036"/>
    </source>
</evidence>
<dbReference type="AlphaFoldDB" id="A0ABD1Y6J6"/>
<keyword evidence="2" id="KW-1185">Reference proteome</keyword>
<gene>
    <name evidence="1" type="ORF">R1flu_002584</name>
</gene>
<proteinExistence type="predicted"/>
<comment type="caution">
    <text evidence="1">The sequence shown here is derived from an EMBL/GenBank/DDBJ whole genome shotgun (WGS) entry which is preliminary data.</text>
</comment>
<protein>
    <submittedName>
        <fullName evidence="1">Uncharacterized protein</fullName>
    </submittedName>
</protein>
<name>A0ABD1Y6J6_9MARC</name>
<accession>A0ABD1Y6J6</accession>
<evidence type="ECO:0000313" key="1">
    <source>
        <dbReference type="EMBL" id="KAL2622379.1"/>
    </source>
</evidence>
<dbReference type="Proteomes" id="UP001605036">
    <property type="component" value="Unassembled WGS sequence"/>
</dbReference>
<sequence>MERFFDHDSDIMLSWTVDIYKRPRLAIWDLSLKTRSKDKDKSSRNPEHGIVFNAVQNSTQHLEVFTKNNKDKKLFKIILLMKRYEKSLVETKPGQATSRRKEPMFPQTKDLTFKKYGKGKDPVAAKMLENWKKRKPIFGDEGGKYQPTYEGADADTAGELLRALVSKALMPIVLQNCL</sequence>
<dbReference type="EMBL" id="JBHFFA010000006">
    <property type="protein sequence ID" value="KAL2622379.1"/>
    <property type="molecule type" value="Genomic_DNA"/>
</dbReference>